<dbReference type="EMBL" id="VSRR010006408">
    <property type="protein sequence ID" value="MPC44721.1"/>
    <property type="molecule type" value="Genomic_DNA"/>
</dbReference>
<keyword evidence="3" id="KW-1185">Reference proteome</keyword>
<evidence type="ECO:0000256" key="1">
    <source>
        <dbReference type="SAM" id="MobiDB-lite"/>
    </source>
</evidence>
<sequence>MGGIRAHCADLRGLTDHVVSDPTPNPRRRWVRSSPLPHPHLPILSIHHRDASRTLAPRSSFTRTPSPTCRI</sequence>
<protein>
    <submittedName>
        <fullName evidence="2">Uncharacterized protein</fullName>
    </submittedName>
</protein>
<evidence type="ECO:0000313" key="2">
    <source>
        <dbReference type="EMBL" id="MPC44721.1"/>
    </source>
</evidence>
<dbReference type="AlphaFoldDB" id="A0A5B7FC46"/>
<reference evidence="2 3" key="1">
    <citation type="submission" date="2019-05" db="EMBL/GenBank/DDBJ databases">
        <title>Another draft genome of Portunus trituberculatus and its Hox gene families provides insights of decapod evolution.</title>
        <authorList>
            <person name="Jeong J.-H."/>
            <person name="Song I."/>
            <person name="Kim S."/>
            <person name="Choi T."/>
            <person name="Kim D."/>
            <person name="Ryu S."/>
            <person name="Kim W."/>
        </authorList>
    </citation>
    <scope>NUCLEOTIDE SEQUENCE [LARGE SCALE GENOMIC DNA]</scope>
    <source>
        <tissue evidence="2">Muscle</tissue>
    </source>
</reference>
<gene>
    <name evidence="2" type="ORF">E2C01_038399</name>
</gene>
<name>A0A5B7FC46_PORTR</name>
<comment type="caution">
    <text evidence="2">The sequence shown here is derived from an EMBL/GenBank/DDBJ whole genome shotgun (WGS) entry which is preliminary data.</text>
</comment>
<accession>A0A5B7FC46</accession>
<evidence type="ECO:0000313" key="3">
    <source>
        <dbReference type="Proteomes" id="UP000324222"/>
    </source>
</evidence>
<proteinExistence type="predicted"/>
<feature type="region of interest" description="Disordered" evidence="1">
    <location>
        <begin position="41"/>
        <end position="71"/>
    </location>
</feature>
<feature type="compositionally biased region" description="Polar residues" evidence="1">
    <location>
        <begin position="57"/>
        <end position="71"/>
    </location>
</feature>
<organism evidence="2 3">
    <name type="scientific">Portunus trituberculatus</name>
    <name type="common">Swimming crab</name>
    <name type="synonym">Neptunus trituberculatus</name>
    <dbReference type="NCBI Taxonomy" id="210409"/>
    <lineage>
        <taxon>Eukaryota</taxon>
        <taxon>Metazoa</taxon>
        <taxon>Ecdysozoa</taxon>
        <taxon>Arthropoda</taxon>
        <taxon>Crustacea</taxon>
        <taxon>Multicrustacea</taxon>
        <taxon>Malacostraca</taxon>
        <taxon>Eumalacostraca</taxon>
        <taxon>Eucarida</taxon>
        <taxon>Decapoda</taxon>
        <taxon>Pleocyemata</taxon>
        <taxon>Brachyura</taxon>
        <taxon>Eubrachyura</taxon>
        <taxon>Portunoidea</taxon>
        <taxon>Portunidae</taxon>
        <taxon>Portuninae</taxon>
        <taxon>Portunus</taxon>
    </lineage>
</organism>
<dbReference type="Proteomes" id="UP000324222">
    <property type="component" value="Unassembled WGS sequence"/>
</dbReference>